<dbReference type="Pfam" id="PF03466">
    <property type="entry name" value="LysR_substrate"/>
    <property type="match status" value="1"/>
</dbReference>
<evidence type="ECO:0000313" key="6">
    <source>
        <dbReference type="EMBL" id="PTX56353.1"/>
    </source>
</evidence>
<dbReference type="Gene3D" id="3.40.190.290">
    <property type="match status" value="1"/>
</dbReference>
<dbReference type="PROSITE" id="PS50931">
    <property type="entry name" value="HTH_LYSR"/>
    <property type="match status" value="1"/>
</dbReference>
<dbReference type="PANTHER" id="PTHR30537">
    <property type="entry name" value="HTH-TYPE TRANSCRIPTIONAL REGULATOR"/>
    <property type="match status" value="1"/>
</dbReference>
<keyword evidence="3" id="KW-0238">DNA-binding</keyword>
<comment type="caution">
    <text evidence="6">The sequence shown here is derived from an EMBL/GenBank/DDBJ whole genome shotgun (WGS) entry which is preliminary data.</text>
</comment>
<keyword evidence="2" id="KW-0805">Transcription regulation</keyword>
<dbReference type="GO" id="GO:0043565">
    <property type="term" value="F:sequence-specific DNA binding"/>
    <property type="evidence" value="ECO:0007669"/>
    <property type="project" value="TreeGrafter"/>
</dbReference>
<evidence type="ECO:0000256" key="4">
    <source>
        <dbReference type="ARBA" id="ARBA00023163"/>
    </source>
</evidence>
<evidence type="ECO:0000259" key="5">
    <source>
        <dbReference type="PROSITE" id="PS50931"/>
    </source>
</evidence>
<dbReference type="InterPro" id="IPR036390">
    <property type="entry name" value="WH_DNA-bd_sf"/>
</dbReference>
<keyword evidence="7" id="KW-1185">Reference proteome</keyword>
<gene>
    <name evidence="6" type="ORF">C8N43_1010</name>
</gene>
<feature type="domain" description="HTH lysR-type" evidence="5">
    <location>
        <begin position="10"/>
        <end position="67"/>
    </location>
</feature>
<dbReference type="InterPro" id="IPR058163">
    <property type="entry name" value="LysR-type_TF_proteobact-type"/>
</dbReference>
<dbReference type="EMBL" id="QBKS01000001">
    <property type="protein sequence ID" value="PTX56353.1"/>
    <property type="molecule type" value="Genomic_DNA"/>
</dbReference>
<evidence type="ECO:0000313" key="7">
    <source>
        <dbReference type="Proteomes" id="UP000243978"/>
    </source>
</evidence>
<evidence type="ECO:0000256" key="1">
    <source>
        <dbReference type="ARBA" id="ARBA00009437"/>
    </source>
</evidence>
<evidence type="ECO:0000256" key="3">
    <source>
        <dbReference type="ARBA" id="ARBA00023125"/>
    </source>
</evidence>
<dbReference type="InterPro" id="IPR000847">
    <property type="entry name" value="LysR_HTH_N"/>
</dbReference>
<dbReference type="InterPro" id="IPR005119">
    <property type="entry name" value="LysR_subst-bd"/>
</dbReference>
<dbReference type="PANTHER" id="PTHR30537:SF3">
    <property type="entry name" value="TRANSCRIPTIONAL REGULATORY PROTEIN"/>
    <property type="match status" value="1"/>
</dbReference>
<sequence length="297" mass="32993">MLVQKCEASVDWEDIKTLRAVVHYKTVRRAGEALGVHHTTIGRRIEALEASLGTNLFNRTPDGLMLTSAGERLFSVAQTFDDALIDVERSIAGLDGELAGPLTVTMPEPLLVALFLPALPDFVDAHPSIELRFDTSLTIRDVARREADFAVRLDNNPPDTLVGKRLFAYTEAVYATPEYLEQDPKAYRWLGWGASTQGAPEWVQSSEYPDVPVWGLFPTIPAQQAAAQQGLGLSILPCLFGDADPGLRRAGTRAPVKSRDIWLLTHNDLRRTARVRAFMRFAEDLLRTNKQKLTGRE</sequence>
<comment type="similarity">
    <text evidence="1">Belongs to the LysR transcriptional regulatory family.</text>
</comment>
<dbReference type="InterPro" id="IPR036388">
    <property type="entry name" value="WH-like_DNA-bd_sf"/>
</dbReference>
<protein>
    <submittedName>
        <fullName evidence="6">LysR family transcriptional regulator</fullName>
    </submittedName>
</protein>
<organism evidence="6 7">
    <name type="scientific">Litoreibacter ponti</name>
    <dbReference type="NCBI Taxonomy" id="1510457"/>
    <lineage>
        <taxon>Bacteria</taxon>
        <taxon>Pseudomonadati</taxon>
        <taxon>Pseudomonadota</taxon>
        <taxon>Alphaproteobacteria</taxon>
        <taxon>Rhodobacterales</taxon>
        <taxon>Roseobacteraceae</taxon>
        <taxon>Litoreibacter</taxon>
    </lineage>
</organism>
<accession>A0A2T6BJW7</accession>
<dbReference type="Gene3D" id="1.10.10.10">
    <property type="entry name" value="Winged helix-like DNA-binding domain superfamily/Winged helix DNA-binding domain"/>
    <property type="match status" value="1"/>
</dbReference>
<dbReference type="GO" id="GO:0006351">
    <property type="term" value="P:DNA-templated transcription"/>
    <property type="evidence" value="ECO:0007669"/>
    <property type="project" value="TreeGrafter"/>
</dbReference>
<proteinExistence type="inferred from homology"/>
<dbReference type="GO" id="GO:0003700">
    <property type="term" value="F:DNA-binding transcription factor activity"/>
    <property type="evidence" value="ECO:0007669"/>
    <property type="project" value="InterPro"/>
</dbReference>
<evidence type="ECO:0000256" key="2">
    <source>
        <dbReference type="ARBA" id="ARBA00023015"/>
    </source>
</evidence>
<name>A0A2T6BJW7_9RHOB</name>
<dbReference type="SUPFAM" id="SSF46785">
    <property type="entry name" value="Winged helix' DNA-binding domain"/>
    <property type="match status" value="1"/>
</dbReference>
<dbReference type="Proteomes" id="UP000243978">
    <property type="component" value="Unassembled WGS sequence"/>
</dbReference>
<reference evidence="6 7" key="1">
    <citation type="submission" date="2018-04" db="EMBL/GenBank/DDBJ databases">
        <title>Genomic Encyclopedia of Archaeal and Bacterial Type Strains, Phase II (KMG-II): from individual species to whole genera.</title>
        <authorList>
            <person name="Goeker M."/>
        </authorList>
    </citation>
    <scope>NUCLEOTIDE SEQUENCE [LARGE SCALE GENOMIC DNA]</scope>
    <source>
        <strain evidence="6 7">DSM 100977</strain>
    </source>
</reference>
<dbReference type="AlphaFoldDB" id="A0A2T6BJW7"/>
<dbReference type="Pfam" id="PF00126">
    <property type="entry name" value="HTH_1"/>
    <property type="match status" value="1"/>
</dbReference>
<dbReference type="SUPFAM" id="SSF53850">
    <property type="entry name" value="Periplasmic binding protein-like II"/>
    <property type="match status" value="1"/>
</dbReference>
<keyword evidence="4" id="KW-0804">Transcription</keyword>